<dbReference type="GO" id="GO:0016757">
    <property type="term" value="F:glycosyltransferase activity"/>
    <property type="evidence" value="ECO:0007669"/>
    <property type="project" value="UniProtKB-KW"/>
</dbReference>
<dbReference type="SUPFAM" id="SSF52467">
    <property type="entry name" value="DHS-like NAD/FAD-binding domain"/>
    <property type="match status" value="1"/>
</dbReference>
<dbReference type="EMBL" id="LR739234">
    <property type="protein sequence ID" value="VZR97646.1"/>
    <property type="molecule type" value="Genomic_DNA"/>
</dbReference>
<evidence type="ECO:0000313" key="1">
    <source>
        <dbReference type="EMBL" id="VZK65252.1"/>
    </source>
</evidence>
<dbReference type="InterPro" id="IPR029035">
    <property type="entry name" value="DHS-like_NAD/FAD-binding_dom"/>
</dbReference>
<protein>
    <submittedName>
        <fullName evidence="3">Protein ADP-ribosyltransferase</fullName>
        <ecNumber evidence="3">2.4.2.-</ecNumber>
    </submittedName>
</protein>
<keyword evidence="3" id="KW-0328">Glycosyltransferase</keyword>
<reference evidence="3" key="1">
    <citation type="submission" date="2019-11" db="EMBL/GenBank/DDBJ databases">
        <authorList>
            <person name="Falquet L."/>
            <person name="Falquet L."/>
        </authorList>
    </citation>
    <scope>NUCLEOTIDE SEQUENCE</scope>
    <source>
        <strain evidence="3">G1650</strain>
        <strain evidence="2">G1705</strain>
        <strain evidence="1">G5813/1+2</strain>
    </source>
</reference>
<evidence type="ECO:0000313" key="3">
    <source>
        <dbReference type="EMBL" id="VZR97646.1"/>
    </source>
</evidence>
<gene>
    <name evidence="1" type="ORF">MF5292_00425</name>
    <name evidence="3" type="ORF">MF5293_00427</name>
    <name evidence="2" type="ORF">MF5294_00427</name>
</gene>
<dbReference type="EC" id="2.4.2.-" evidence="3"/>
<dbReference type="Gene3D" id="3.40.50.1220">
    <property type="entry name" value="TPP-binding domain"/>
    <property type="match status" value="1"/>
</dbReference>
<dbReference type="EMBL" id="LR738858">
    <property type="protein sequence ID" value="VZK65252.1"/>
    <property type="molecule type" value="Genomic_DNA"/>
</dbReference>
<name>A0A654II68_9MOLU</name>
<dbReference type="EMBL" id="LR739233">
    <property type="protein sequence ID" value="VZR75399.1"/>
    <property type="molecule type" value="Genomic_DNA"/>
</dbReference>
<accession>A0A654II68</accession>
<proteinExistence type="predicted"/>
<keyword evidence="3" id="KW-0808">Transferase</keyword>
<evidence type="ECO:0000313" key="2">
    <source>
        <dbReference type="EMBL" id="VZR75399.1"/>
    </source>
</evidence>
<dbReference type="AlphaFoldDB" id="A0A654II68"/>
<sequence>MNTNLSIKQLDDLINQNDSLLIAIGSEIYQTNKQVDFENNFSDFIKEFNFIDFKQASVYPFLDISNYWAFFSRYIKLNYFDKKLDKTFIDLKNYLENKNYFIITTNSDNSLEQAGFDLDKIFYLDAKYNLLECSNKCTDQLYTNDLAILNMANNQNNLKVSLDLIPRCSKCNSFLKVHQRYWCRTFIQDDQFISSENKYQNFINQNKDKKILFWEIGVNFNNQLTVKQPFWKMVSQFSNATYLAMNQKVYRIPLEIRSKSITYTNDLHLAIKNLLEVKNGTYRTN</sequence>
<organism evidence="3">
    <name type="scientific">Mycoplasma feriruminatoris</name>
    <dbReference type="NCBI Taxonomy" id="1179777"/>
    <lineage>
        <taxon>Bacteria</taxon>
        <taxon>Bacillati</taxon>
        <taxon>Mycoplasmatota</taxon>
        <taxon>Mollicutes</taxon>
        <taxon>Mycoplasmataceae</taxon>
        <taxon>Mycoplasma</taxon>
    </lineage>
</organism>